<dbReference type="Pfam" id="PF00395">
    <property type="entry name" value="SLH"/>
    <property type="match status" value="1"/>
</dbReference>
<dbReference type="Pfam" id="PF20316">
    <property type="entry name" value="DUF6612"/>
    <property type="match status" value="1"/>
</dbReference>
<gene>
    <name evidence="4" type="ORF">IDH45_15690</name>
</gene>
<protein>
    <submittedName>
        <fullName evidence="4">S-layer homology domain-containing protein</fullName>
    </submittedName>
</protein>
<dbReference type="PROSITE" id="PS51272">
    <property type="entry name" value="SLH"/>
    <property type="match status" value="1"/>
</dbReference>
<dbReference type="InterPro" id="IPR001119">
    <property type="entry name" value="SLH_dom"/>
</dbReference>
<evidence type="ECO:0000313" key="4">
    <source>
        <dbReference type="EMBL" id="MBD2863435.1"/>
    </source>
</evidence>
<dbReference type="Gene3D" id="2.50.20.20">
    <property type="match status" value="1"/>
</dbReference>
<accession>A0A927H081</accession>
<organism evidence="4 5">
    <name type="scientific">Paenibacillus oceani</name>
    <dbReference type="NCBI Taxonomy" id="2772510"/>
    <lineage>
        <taxon>Bacteria</taxon>
        <taxon>Bacillati</taxon>
        <taxon>Bacillota</taxon>
        <taxon>Bacilli</taxon>
        <taxon>Bacillales</taxon>
        <taxon>Paenibacillaceae</taxon>
        <taxon>Paenibacillus</taxon>
    </lineage>
</organism>
<sequence>MKKPLTLASTALLALSLSATPVLAANTASPESSVTRGQFFKQVTDYLEMTPGSGSVKLPSDITEDSPYASSVRALIERQIIDGYPDGTFRPDQPITKQEASYVLARFLGLEDNAALGQLKSKFGVSLGDQSVLLSSSTQEAIRLSLENDPKVVKWLEQSYAEQAKLKSYKMVMDQKVKVLLKEALPIPGDLQTSMKSEAAFDSAKGMHMTMKMEMPIPGTPAMDMEQYLVPEGTFMKIPDPDGTGSAKWVNMSKQMPFTFEQLMELQKNSASMNQAMMNKMFFYRDLGTETVDGKTMRKIGVNGKIGDMKQIMEALTKAMPDNSMLQSLPETPELQNMTMSMNGTMSINETTMLTEKMDVAMKINYNSDSADIPLQGMDMSMAAQYTSFNEPVDIVLPAEAKNAEEFAIPDLTELPEAPAQPESGKTDEGKPETDKADAGQAVEAKQEPAAQPAN</sequence>
<keyword evidence="5" id="KW-1185">Reference proteome</keyword>
<name>A0A927H081_9BACL</name>
<evidence type="ECO:0000256" key="2">
    <source>
        <dbReference type="SAM" id="SignalP"/>
    </source>
</evidence>
<feature type="region of interest" description="Disordered" evidence="1">
    <location>
        <begin position="407"/>
        <end position="455"/>
    </location>
</feature>
<feature type="signal peptide" evidence="2">
    <location>
        <begin position="1"/>
        <end position="24"/>
    </location>
</feature>
<dbReference type="EMBL" id="JACXJA010000020">
    <property type="protein sequence ID" value="MBD2863435.1"/>
    <property type="molecule type" value="Genomic_DNA"/>
</dbReference>
<reference evidence="4" key="1">
    <citation type="submission" date="2020-09" db="EMBL/GenBank/DDBJ databases">
        <title>A novel bacterium of genus Paenibacillus, isolated from South China Sea.</title>
        <authorList>
            <person name="Huang H."/>
            <person name="Mo K."/>
            <person name="Hu Y."/>
        </authorList>
    </citation>
    <scope>NUCLEOTIDE SEQUENCE</scope>
    <source>
        <strain evidence="4">IB182363</strain>
    </source>
</reference>
<evidence type="ECO:0000313" key="5">
    <source>
        <dbReference type="Proteomes" id="UP000639396"/>
    </source>
</evidence>
<feature type="compositionally biased region" description="Basic and acidic residues" evidence="1">
    <location>
        <begin position="425"/>
        <end position="438"/>
    </location>
</feature>
<evidence type="ECO:0000256" key="1">
    <source>
        <dbReference type="SAM" id="MobiDB-lite"/>
    </source>
</evidence>
<feature type="domain" description="SLH" evidence="3">
    <location>
        <begin position="55"/>
        <end position="118"/>
    </location>
</feature>
<feature type="chain" id="PRO_5037181196" evidence="2">
    <location>
        <begin position="25"/>
        <end position="455"/>
    </location>
</feature>
<dbReference type="RefSeq" id="WP_190929070.1">
    <property type="nucleotide sequence ID" value="NZ_JACXJA010000020.1"/>
</dbReference>
<dbReference type="AlphaFoldDB" id="A0A927H081"/>
<keyword evidence="2" id="KW-0732">Signal</keyword>
<dbReference type="Proteomes" id="UP000639396">
    <property type="component" value="Unassembled WGS sequence"/>
</dbReference>
<dbReference type="InterPro" id="IPR046720">
    <property type="entry name" value="DUF6612"/>
</dbReference>
<proteinExistence type="predicted"/>
<comment type="caution">
    <text evidence="4">The sequence shown here is derived from an EMBL/GenBank/DDBJ whole genome shotgun (WGS) entry which is preliminary data.</text>
</comment>
<evidence type="ECO:0000259" key="3">
    <source>
        <dbReference type="PROSITE" id="PS51272"/>
    </source>
</evidence>